<dbReference type="InterPro" id="IPR015915">
    <property type="entry name" value="Kelch-typ_b-propeller"/>
</dbReference>
<sequence length="932" mass="105856">MGKAKSAGKAAAKAAKKAKQEKKKKGGKKEDVNDMDEEDLDALLAQYREEWEQQHSTTEEQVVSIPSRRANATKMSGAPTQLWVYSIAERAWEKVETKVRPSARSGHRMAMWKHFLVLFGGFVDTGVRTTYLQDLWVFDTLEYKWKEIKQNDLRRPSARSGFSFLPTPEGIVLYGGYCKKYVKGQRAQGLALEDAWMLHMNEDLTKIEWSKRRKIGYAPNPPRSGCTMALWGNRSMGVLFGGVTDTEADEESMESMFWNDLYGYQLPGNGRWISLNMRKAKKRAAKNAGAEEHAEEAEDDPNTALPLTRYNTMLAVQRNTLFMYREYTLDDFYTIDLSKMNKVLEWNESEDDEDDDDEKDDDSEESDAEELEPEGVEDVPMAEEAVEDDLAGVADIQIGEEDMLSPEEQARVEQMLALRREATTFMGVCKGTNRTEEDILSTPEPGEVLKTFYTRTKHYWAAKAYEMGQGESRGKQLRRDGFDLAEKRFNEYKPILEEIERIRSDAGLDDEEMSNSPMRRPAGPGGESRHRRRGIHIAGSIDPVSCSNSMSDGALLDTLDRLPRYVHAHTDRKTQPMYLKRTSQGGLITVILGLVMTVMAFVEIRSYLFTSPEFTFDVDNHIGNRMQLNIDITVATPCDKLAIDLRDASGDYVHFDDKDLVKDPTHFESERSRAESKEHHNQFYKLTHAQYRNQKKMPRKNKKSVRGGPRHKDSGFEVVDKSLDSDKARACRVYGSIMVKKVTANLHIKALVPMFVIANAGLDRDINMSHIIHEFSFGDYFPDIAEPLDLSMELTSDCAVTDYKRDPRGQAAFPGLYFKYDIEPMTMTVRQHSKSLVSFLVRITSVLGGVWVCTNLLLRVLYRLKVLYRRYVRGTSLNLANATTPNPSQYSNPYFSGPMDTSNAGGYDSYSASAPNYAAHAPSQTKYRTPNF</sequence>
<feature type="compositionally biased region" description="Low complexity" evidence="1">
    <location>
        <begin position="1"/>
        <end position="13"/>
    </location>
</feature>
<reference evidence="6" key="1">
    <citation type="submission" date="2023-03" db="EMBL/GenBank/DDBJ databases">
        <title>Mating type loci evolution in Malassezia.</title>
        <authorList>
            <person name="Coelho M.A."/>
        </authorList>
    </citation>
    <scope>NUCLEOTIDE SEQUENCE</scope>
    <source>
        <strain evidence="6">CBS 12830</strain>
    </source>
</reference>
<feature type="region of interest" description="Disordered" evidence="1">
    <location>
        <begin position="284"/>
        <end position="304"/>
    </location>
</feature>
<dbReference type="PANTHER" id="PTHR46063:SF1">
    <property type="entry name" value="KELCH DOMAIN-CONTAINING PROTEIN 4"/>
    <property type="match status" value="1"/>
</dbReference>
<dbReference type="Pfam" id="PF07970">
    <property type="entry name" value="COPIIcoated_ERV"/>
    <property type="match status" value="2"/>
</dbReference>
<dbReference type="Proteomes" id="UP001214415">
    <property type="component" value="Chromosome 1"/>
</dbReference>
<feature type="region of interest" description="Disordered" evidence="1">
    <location>
        <begin position="695"/>
        <end position="716"/>
    </location>
</feature>
<dbReference type="Pfam" id="PF24681">
    <property type="entry name" value="Kelch_KLHDC2_KLHL20_DRC7"/>
    <property type="match status" value="1"/>
</dbReference>
<dbReference type="SUPFAM" id="SSF117281">
    <property type="entry name" value="Kelch motif"/>
    <property type="match status" value="1"/>
</dbReference>
<dbReference type="PANTHER" id="PTHR46063">
    <property type="entry name" value="KELCH DOMAIN-CONTAINING PROTEIN"/>
    <property type="match status" value="1"/>
</dbReference>
<feature type="region of interest" description="Disordered" evidence="1">
    <location>
        <begin position="506"/>
        <end position="530"/>
    </location>
</feature>
<evidence type="ECO:0000259" key="3">
    <source>
        <dbReference type="Pfam" id="PF07970"/>
    </source>
</evidence>
<dbReference type="InterPro" id="IPR012936">
    <property type="entry name" value="Erv_C"/>
</dbReference>
<dbReference type="Pfam" id="PF13850">
    <property type="entry name" value="ERGIC_N"/>
    <property type="match status" value="1"/>
</dbReference>
<dbReference type="Pfam" id="PF13422">
    <property type="entry name" value="DUF4110"/>
    <property type="match status" value="1"/>
</dbReference>
<evidence type="ECO:0000313" key="7">
    <source>
        <dbReference type="Proteomes" id="UP001214415"/>
    </source>
</evidence>
<gene>
    <name evidence="6" type="primary">KEL3</name>
    <name evidence="6" type="ORF">MEQU1_000272</name>
</gene>
<feature type="compositionally biased region" description="Basic residues" evidence="1">
    <location>
        <begin position="695"/>
        <end position="709"/>
    </location>
</feature>
<dbReference type="AlphaFoldDB" id="A0AAF0EFW9"/>
<dbReference type="InterPro" id="IPR052588">
    <property type="entry name" value="Kelch_domain_protein"/>
</dbReference>
<protein>
    <submittedName>
        <fullName evidence="6">Kelch repeat-containing protein 3</fullName>
    </submittedName>
</protein>
<evidence type="ECO:0000259" key="5">
    <source>
        <dbReference type="Pfam" id="PF13850"/>
    </source>
</evidence>
<proteinExistence type="predicted"/>
<keyword evidence="2" id="KW-1133">Transmembrane helix</keyword>
<feature type="compositionally biased region" description="Acidic residues" evidence="1">
    <location>
        <begin position="347"/>
        <end position="379"/>
    </location>
</feature>
<feature type="domain" description="DUF4110" evidence="4">
    <location>
        <begin position="437"/>
        <end position="505"/>
    </location>
</feature>
<evidence type="ECO:0000256" key="1">
    <source>
        <dbReference type="SAM" id="MobiDB-lite"/>
    </source>
</evidence>
<keyword evidence="2" id="KW-0472">Membrane</keyword>
<name>A0AAF0EFW9_9BASI</name>
<feature type="region of interest" description="Disordered" evidence="1">
    <location>
        <begin position="1"/>
        <end position="36"/>
    </location>
</feature>
<keyword evidence="2" id="KW-0812">Transmembrane</keyword>
<feature type="transmembrane region" description="Helical" evidence="2">
    <location>
        <begin position="839"/>
        <end position="862"/>
    </location>
</feature>
<feature type="domain" description="Endoplasmic reticulum vesicle transporter C-terminal" evidence="3">
    <location>
        <begin position="804"/>
        <end position="856"/>
    </location>
</feature>
<accession>A0AAF0EFW9</accession>
<feature type="domain" description="Endoplasmic reticulum vesicle transporter C-terminal" evidence="3">
    <location>
        <begin position="719"/>
        <end position="791"/>
    </location>
</feature>
<dbReference type="EMBL" id="CP119900">
    <property type="protein sequence ID" value="WFD21617.1"/>
    <property type="molecule type" value="Genomic_DNA"/>
</dbReference>
<dbReference type="InterPro" id="IPR025183">
    <property type="entry name" value="DUF4110"/>
</dbReference>
<keyword evidence="7" id="KW-1185">Reference proteome</keyword>
<feature type="domain" description="Endoplasmic reticulum vesicle transporter N-terminal" evidence="5">
    <location>
        <begin position="572"/>
        <end position="652"/>
    </location>
</feature>
<evidence type="ECO:0000259" key="4">
    <source>
        <dbReference type="Pfam" id="PF13422"/>
    </source>
</evidence>
<feature type="compositionally biased region" description="Basic residues" evidence="1">
    <location>
        <begin position="14"/>
        <end position="27"/>
    </location>
</feature>
<dbReference type="InterPro" id="IPR039542">
    <property type="entry name" value="Erv_N"/>
</dbReference>
<organism evidence="6 7">
    <name type="scientific">Malassezia equina</name>
    <dbReference type="NCBI Taxonomy" id="1381935"/>
    <lineage>
        <taxon>Eukaryota</taxon>
        <taxon>Fungi</taxon>
        <taxon>Dikarya</taxon>
        <taxon>Basidiomycota</taxon>
        <taxon>Ustilaginomycotina</taxon>
        <taxon>Malasseziomycetes</taxon>
        <taxon>Malasseziales</taxon>
        <taxon>Malasseziaceae</taxon>
        <taxon>Malassezia</taxon>
    </lineage>
</organism>
<evidence type="ECO:0000313" key="6">
    <source>
        <dbReference type="EMBL" id="WFD21617.1"/>
    </source>
</evidence>
<evidence type="ECO:0000256" key="2">
    <source>
        <dbReference type="SAM" id="Phobius"/>
    </source>
</evidence>
<dbReference type="Gene3D" id="2.120.10.80">
    <property type="entry name" value="Kelch-type beta propeller"/>
    <property type="match status" value="1"/>
</dbReference>
<feature type="region of interest" description="Disordered" evidence="1">
    <location>
        <begin position="346"/>
        <end position="379"/>
    </location>
</feature>